<organism evidence="2">
    <name type="scientific">Oikopleura dioica</name>
    <name type="common">Tunicate</name>
    <dbReference type="NCBI Taxonomy" id="34765"/>
    <lineage>
        <taxon>Eukaryota</taxon>
        <taxon>Metazoa</taxon>
        <taxon>Chordata</taxon>
        <taxon>Tunicata</taxon>
        <taxon>Appendicularia</taxon>
        <taxon>Copelata</taxon>
        <taxon>Oikopleuridae</taxon>
        <taxon>Oikopleura</taxon>
    </lineage>
</organism>
<evidence type="ECO:0000256" key="1">
    <source>
        <dbReference type="SAM" id="SignalP"/>
    </source>
</evidence>
<feature type="chain" id="PRO_5003193131" evidence="1">
    <location>
        <begin position="22"/>
        <end position="57"/>
    </location>
</feature>
<gene>
    <name evidence="2" type="ORF">GSOID_T00016632001</name>
</gene>
<keyword evidence="3" id="KW-1185">Reference proteome</keyword>
<name>E4XNN2_OIKDI</name>
<proteinExistence type="predicted"/>
<dbReference type="Proteomes" id="UP000001307">
    <property type="component" value="Unassembled WGS sequence"/>
</dbReference>
<accession>E4XNN2</accession>
<sequence>MFLKRFLLVSVFFLADKGTEARMDARSWNNILQYANKHSDAESMPWQDVLGSAGLGR</sequence>
<dbReference type="AlphaFoldDB" id="E4XNN2"/>
<evidence type="ECO:0000313" key="3">
    <source>
        <dbReference type="Proteomes" id="UP000001307"/>
    </source>
</evidence>
<evidence type="ECO:0000313" key="2">
    <source>
        <dbReference type="EMBL" id="CBY11470.1"/>
    </source>
</evidence>
<protein>
    <submittedName>
        <fullName evidence="2">Uncharacterized protein</fullName>
    </submittedName>
</protein>
<dbReference type="EMBL" id="FN653085">
    <property type="protein sequence ID" value="CBY11470.1"/>
    <property type="molecule type" value="Genomic_DNA"/>
</dbReference>
<reference evidence="2" key="1">
    <citation type="journal article" date="2010" name="Science">
        <title>Plasticity of animal genome architecture unmasked by rapid evolution of a pelagic tunicate.</title>
        <authorList>
            <person name="Denoeud F."/>
            <person name="Henriet S."/>
            <person name="Mungpakdee S."/>
            <person name="Aury J.M."/>
            <person name="Da Silva C."/>
            <person name="Brinkmann H."/>
            <person name="Mikhaleva J."/>
            <person name="Olsen L.C."/>
            <person name="Jubin C."/>
            <person name="Canestro C."/>
            <person name="Bouquet J.M."/>
            <person name="Danks G."/>
            <person name="Poulain J."/>
            <person name="Campsteijn C."/>
            <person name="Adamski M."/>
            <person name="Cross I."/>
            <person name="Yadetie F."/>
            <person name="Muffato M."/>
            <person name="Louis A."/>
            <person name="Butcher S."/>
            <person name="Tsagkogeorga G."/>
            <person name="Konrad A."/>
            <person name="Singh S."/>
            <person name="Jensen M.F."/>
            <person name="Cong E.H."/>
            <person name="Eikeseth-Otteraa H."/>
            <person name="Noel B."/>
            <person name="Anthouard V."/>
            <person name="Porcel B.M."/>
            <person name="Kachouri-Lafond R."/>
            <person name="Nishino A."/>
            <person name="Ugolini M."/>
            <person name="Chourrout P."/>
            <person name="Nishida H."/>
            <person name="Aasland R."/>
            <person name="Huzurbazar S."/>
            <person name="Westhof E."/>
            <person name="Delsuc F."/>
            <person name="Lehrach H."/>
            <person name="Reinhardt R."/>
            <person name="Weissenbach J."/>
            <person name="Roy S.W."/>
            <person name="Artiguenave F."/>
            <person name="Postlethwait J.H."/>
            <person name="Manak J.R."/>
            <person name="Thompson E.M."/>
            <person name="Jaillon O."/>
            <person name="Du Pasquier L."/>
            <person name="Boudinot P."/>
            <person name="Liberles D.A."/>
            <person name="Volff J.N."/>
            <person name="Philippe H."/>
            <person name="Lenhard B."/>
            <person name="Roest Crollius H."/>
            <person name="Wincker P."/>
            <person name="Chourrout D."/>
        </authorList>
    </citation>
    <scope>NUCLEOTIDE SEQUENCE [LARGE SCALE GENOMIC DNA]</scope>
</reference>
<keyword evidence="1" id="KW-0732">Signal</keyword>
<dbReference type="InParanoid" id="E4XNN2"/>
<feature type="signal peptide" evidence="1">
    <location>
        <begin position="1"/>
        <end position="21"/>
    </location>
</feature>